<gene>
    <name evidence="1" type="ORF">GCM10010991_30650</name>
</gene>
<dbReference type="Proteomes" id="UP000598196">
    <property type="component" value="Unassembled WGS sequence"/>
</dbReference>
<dbReference type="CDD" id="cd00586">
    <property type="entry name" value="4HBT"/>
    <property type="match status" value="1"/>
</dbReference>
<dbReference type="OrthoDB" id="3727779at2"/>
<sequence length="176" mass="20294">MYPYLRLVKEVFKARRAPPLGILDTHESTHICWPWDIDPWMELNNGRTLTLFDLGRLPLGIRAGLHTALRQNGWGLAVAGNSTRYRRRVTTFQKVTMRSRCVGWDARFIYMDQTMWRNGECTTQMLVRVAITSKEGIVAPARVVEAMGHDPQSPPLPGWVQAWVEADHQRPWPPKF</sequence>
<protein>
    <submittedName>
        <fullName evidence="1">Thioeseterase</fullName>
    </submittedName>
</protein>
<proteinExistence type="predicted"/>
<dbReference type="RefSeq" id="WP_146287760.1">
    <property type="nucleotide sequence ID" value="NZ_BMLP01000007.1"/>
</dbReference>
<dbReference type="AlphaFoldDB" id="A0A917YP96"/>
<evidence type="ECO:0000313" key="2">
    <source>
        <dbReference type="Proteomes" id="UP000598196"/>
    </source>
</evidence>
<keyword evidence="2" id="KW-1185">Reference proteome</keyword>
<dbReference type="InterPro" id="IPR051490">
    <property type="entry name" value="THEM6_lcsJ_thioesterase"/>
</dbReference>
<evidence type="ECO:0000313" key="1">
    <source>
        <dbReference type="EMBL" id="GGO36534.1"/>
    </source>
</evidence>
<name>A0A917YP96_9RHOB</name>
<dbReference type="PANTHER" id="PTHR12475">
    <property type="match status" value="1"/>
</dbReference>
<accession>A0A917YP96</accession>
<dbReference type="InterPro" id="IPR029069">
    <property type="entry name" value="HotDog_dom_sf"/>
</dbReference>
<dbReference type="SUPFAM" id="SSF54637">
    <property type="entry name" value="Thioesterase/thiol ester dehydrase-isomerase"/>
    <property type="match status" value="1"/>
</dbReference>
<organism evidence="1 2">
    <name type="scientific">Gemmobacter aquaticus</name>
    <dbReference type="NCBI Taxonomy" id="490185"/>
    <lineage>
        <taxon>Bacteria</taxon>
        <taxon>Pseudomonadati</taxon>
        <taxon>Pseudomonadota</taxon>
        <taxon>Alphaproteobacteria</taxon>
        <taxon>Rhodobacterales</taxon>
        <taxon>Paracoccaceae</taxon>
        <taxon>Gemmobacter</taxon>
    </lineage>
</organism>
<dbReference type="Pfam" id="PF13279">
    <property type="entry name" value="4HBT_2"/>
    <property type="match status" value="1"/>
</dbReference>
<dbReference type="PANTHER" id="PTHR12475:SF4">
    <property type="entry name" value="PROTEIN THEM6"/>
    <property type="match status" value="1"/>
</dbReference>
<reference evidence="1 2" key="1">
    <citation type="journal article" date="2014" name="Int. J. Syst. Evol. Microbiol.">
        <title>Complete genome sequence of Corynebacterium casei LMG S-19264T (=DSM 44701T), isolated from a smear-ripened cheese.</title>
        <authorList>
            <consortium name="US DOE Joint Genome Institute (JGI-PGF)"/>
            <person name="Walter F."/>
            <person name="Albersmeier A."/>
            <person name="Kalinowski J."/>
            <person name="Ruckert C."/>
        </authorList>
    </citation>
    <scope>NUCLEOTIDE SEQUENCE [LARGE SCALE GENOMIC DNA]</scope>
    <source>
        <strain evidence="1 2">CGMCC 1.7029</strain>
    </source>
</reference>
<dbReference type="EMBL" id="BMLP01000007">
    <property type="protein sequence ID" value="GGO36534.1"/>
    <property type="molecule type" value="Genomic_DNA"/>
</dbReference>
<comment type="caution">
    <text evidence="1">The sequence shown here is derived from an EMBL/GenBank/DDBJ whole genome shotgun (WGS) entry which is preliminary data.</text>
</comment>
<dbReference type="Gene3D" id="3.10.129.10">
    <property type="entry name" value="Hotdog Thioesterase"/>
    <property type="match status" value="1"/>
</dbReference>